<name>A0A926RVC4_9BACI</name>
<evidence type="ECO:0000313" key="3">
    <source>
        <dbReference type="EMBL" id="MBD1378646.1"/>
    </source>
</evidence>
<feature type="transmembrane region" description="Helical" evidence="1">
    <location>
        <begin position="21"/>
        <end position="40"/>
    </location>
</feature>
<dbReference type="InterPro" id="IPR003675">
    <property type="entry name" value="Rce1/LyrA-like_dom"/>
</dbReference>
<feature type="transmembrane region" description="Helical" evidence="1">
    <location>
        <begin position="96"/>
        <end position="113"/>
    </location>
</feature>
<sequence length="200" mass="23275">MFKKQSELIHLLTDKQIVQQLYFTQLLLLIISSILVFFLFDQPAEFLQLWSLNDRSIFVIGGGLALVVIFLDFFIMKVAPKSWIDDGGINEKIFKNRSIPHIIFLTLLISFSEEILFRGIIQTNFGIWVASFLFAVLHLRYLSKWLLFILVVTISFLLGIIYSYTGNLFVPVFSHFMIDLVFAITIRMQFLKRGEIKPNE</sequence>
<keyword evidence="4" id="KW-1185">Reference proteome</keyword>
<dbReference type="AlphaFoldDB" id="A0A926RVC4"/>
<gene>
    <name evidence="3" type="ORF">IC621_00250</name>
</gene>
<feature type="transmembrane region" description="Helical" evidence="1">
    <location>
        <begin position="168"/>
        <end position="186"/>
    </location>
</feature>
<evidence type="ECO:0000313" key="4">
    <source>
        <dbReference type="Proteomes" id="UP000626844"/>
    </source>
</evidence>
<organism evidence="3 4">
    <name type="scientific">Metabacillus arenae</name>
    <dbReference type="NCBI Taxonomy" id="2771434"/>
    <lineage>
        <taxon>Bacteria</taxon>
        <taxon>Bacillati</taxon>
        <taxon>Bacillota</taxon>
        <taxon>Bacilli</taxon>
        <taxon>Bacillales</taxon>
        <taxon>Bacillaceae</taxon>
        <taxon>Metabacillus</taxon>
    </lineage>
</organism>
<accession>A0A926RVC4</accession>
<dbReference type="GO" id="GO:0008237">
    <property type="term" value="F:metallopeptidase activity"/>
    <property type="evidence" value="ECO:0007669"/>
    <property type="project" value="UniProtKB-KW"/>
</dbReference>
<keyword evidence="1" id="KW-0812">Transmembrane</keyword>
<proteinExistence type="predicted"/>
<dbReference type="Pfam" id="PF02517">
    <property type="entry name" value="Rce1-like"/>
    <property type="match status" value="1"/>
</dbReference>
<keyword evidence="3" id="KW-0378">Hydrolase</keyword>
<feature type="transmembrane region" description="Helical" evidence="1">
    <location>
        <begin position="119"/>
        <end position="138"/>
    </location>
</feature>
<feature type="transmembrane region" description="Helical" evidence="1">
    <location>
        <begin position="145"/>
        <end position="162"/>
    </location>
</feature>
<dbReference type="GO" id="GO:0004175">
    <property type="term" value="F:endopeptidase activity"/>
    <property type="evidence" value="ECO:0007669"/>
    <property type="project" value="UniProtKB-ARBA"/>
</dbReference>
<dbReference type="GO" id="GO:0080120">
    <property type="term" value="P:CAAX-box protein maturation"/>
    <property type="evidence" value="ECO:0007669"/>
    <property type="project" value="UniProtKB-ARBA"/>
</dbReference>
<dbReference type="RefSeq" id="WP_191154609.1">
    <property type="nucleotide sequence ID" value="NZ_JACXAI010000001.1"/>
</dbReference>
<keyword evidence="1" id="KW-0472">Membrane</keyword>
<feature type="transmembrane region" description="Helical" evidence="1">
    <location>
        <begin position="56"/>
        <end position="75"/>
    </location>
</feature>
<dbReference type="Proteomes" id="UP000626844">
    <property type="component" value="Unassembled WGS sequence"/>
</dbReference>
<reference evidence="3" key="1">
    <citation type="submission" date="2020-09" db="EMBL/GenBank/DDBJ databases">
        <title>A novel bacterium of genus Bacillus, isolated from South China Sea.</title>
        <authorList>
            <person name="Huang H."/>
            <person name="Mo K."/>
            <person name="Hu Y."/>
        </authorList>
    </citation>
    <scope>NUCLEOTIDE SEQUENCE</scope>
    <source>
        <strain evidence="3">IB182487</strain>
    </source>
</reference>
<comment type="caution">
    <text evidence="3">The sequence shown here is derived from an EMBL/GenBank/DDBJ whole genome shotgun (WGS) entry which is preliminary data.</text>
</comment>
<keyword evidence="3" id="KW-0645">Protease</keyword>
<keyword evidence="1" id="KW-1133">Transmembrane helix</keyword>
<keyword evidence="3" id="KW-0482">Metalloprotease</keyword>
<feature type="domain" description="CAAX prenyl protease 2/Lysostaphin resistance protein A-like" evidence="2">
    <location>
        <begin position="98"/>
        <end position="181"/>
    </location>
</feature>
<evidence type="ECO:0000259" key="2">
    <source>
        <dbReference type="Pfam" id="PF02517"/>
    </source>
</evidence>
<protein>
    <submittedName>
        <fullName evidence="3">CPBP family intramembrane metalloprotease</fullName>
    </submittedName>
</protein>
<dbReference type="EMBL" id="JACXAI010000001">
    <property type="protein sequence ID" value="MBD1378646.1"/>
    <property type="molecule type" value="Genomic_DNA"/>
</dbReference>
<evidence type="ECO:0000256" key="1">
    <source>
        <dbReference type="SAM" id="Phobius"/>
    </source>
</evidence>